<sequence>MDNNKIEVTGISESLLKLIDEQVRHKGGDRSAYIRDLIERDIFGTSHTQQQTFADFVTKRSFDPKQWEADMKLLAQQAEKIPVLPPEAFTRESIYGNHD</sequence>
<gene>
    <name evidence="1" type="ORF">BWI75_19445</name>
</gene>
<reference evidence="1 2" key="1">
    <citation type="journal article" date="2019" name="Front. Microbiol.">
        <title>Genomic Features for Desiccation Tolerance and Sugar Biosynthesis in the Extremophile Gloeocapsopsis sp. UTEX B3054.</title>
        <authorList>
            <person name="Urrejola C."/>
            <person name="Alcorta J."/>
            <person name="Salas L."/>
            <person name="Vasquez M."/>
            <person name="Polz M.F."/>
            <person name="Vicuna R."/>
            <person name="Diez B."/>
        </authorList>
    </citation>
    <scope>NUCLEOTIDE SEQUENCE [LARGE SCALE GENOMIC DNA]</scope>
    <source>
        <strain evidence="1 2">1H9</strain>
    </source>
</reference>
<dbReference type="AlphaFoldDB" id="A0A6N8FZ57"/>
<keyword evidence="2" id="KW-1185">Reference proteome</keyword>
<evidence type="ECO:0000313" key="2">
    <source>
        <dbReference type="Proteomes" id="UP000441797"/>
    </source>
</evidence>
<organism evidence="1 2">
    <name type="scientific">Gloeocapsopsis dulcis AAB1 = 1H9</name>
    <dbReference type="NCBI Taxonomy" id="1433147"/>
    <lineage>
        <taxon>Bacteria</taxon>
        <taxon>Bacillati</taxon>
        <taxon>Cyanobacteriota</taxon>
        <taxon>Cyanophyceae</taxon>
        <taxon>Oscillatoriophycideae</taxon>
        <taxon>Chroococcales</taxon>
        <taxon>Chroococcaceae</taxon>
        <taxon>Gloeocapsopsis</taxon>
        <taxon>Gloeocapsopsis dulcis</taxon>
    </lineage>
</organism>
<comment type="caution">
    <text evidence="1">The sequence shown here is derived from an EMBL/GenBank/DDBJ whole genome shotgun (WGS) entry which is preliminary data.</text>
</comment>
<dbReference type="EMBL" id="NAPY01000039">
    <property type="protein sequence ID" value="MUL38440.1"/>
    <property type="molecule type" value="Genomic_DNA"/>
</dbReference>
<evidence type="ECO:0000313" key="1">
    <source>
        <dbReference type="EMBL" id="MUL38440.1"/>
    </source>
</evidence>
<proteinExistence type="predicted"/>
<dbReference type="Proteomes" id="UP000441797">
    <property type="component" value="Unassembled WGS sequence"/>
</dbReference>
<accession>A0A6N8FZ57</accession>
<dbReference type="RefSeq" id="WP_105219387.1">
    <property type="nucleotide sequence ID" value="NZ_CAWNSU010000034.1"/>
</dbReference>
<dbReference type="OrthoDB" id="582833at2"/>
<name>A0A6N8FZ57_9CHRO</name>
<protein>
    <submittedName>
        <fullName evidence="1">Uncharacterized protein</fullName>
    </submittedName>
</protein>